<reference evidence="1 2" key="1">
    <citation type="submission" date="2016-10" db="EMBL/GenBank/DDBJ databases">
        <authorList>
            <person name="de Groot N.N."/>
        </authorList>
    </citation>
    <scope>NUCLEOTIDE SEQUENCE [LARGE SCALE GENOMIC DNA]</scope>
    <source>
        <strain evidence="1 2">CGMCC 4.1877</strain>
    </source>
</reference>
<proteinExistence type="predicted"/>
<evidence type="ECO:0000313" key="1">
    <source>
        <dbReference type="EMBL" id="SFN48009.1"/>
    </source>
</evidence>
<dbReference type="EMBL" id="FOUY01000015">
    <property type="protein sequence ID" value="SFN48009.1"/>
    <property type="molecule type" value="Genomic_DNA"/>
</dbReference>
<protein>
    <submittedName>
        <fullName evidence="1">Uncharacterized protein</fullName>
    </submittedName>
</protein>
<name>A0A1I4ZDF2_PSUAM</name>
<organism evidence="1 2">
    <name type="scientific">Pseudonocardia ammonioxydans</name>
    <dbReference type="NCBI Taxonomy" id="260086"/>
    <lineage>
        <taxon>Bacteria</taxon>
        <taxon>Bacillati</taxon>
        <taxon>Actinomycetota</taxon>
        <taxon>Actinomycetes</taxon>
        <taxon>Pseudonocardiales</taxon>
        <taxon>Pseudonocardiaceae</taxon>
        <taxon>Pseudonocardia</taxon>
    </lineage>
</organism>
<keyword evidence="2" id="KW-1185">Reference proteome</keyword>
<sequence length="291" mass="31617">MAEMRNDATIAPDHLGRSTLVVESNDFQMGHPVMDGLRADRAADGAADSLKRAGIPIPERVASAYVVFAAIKSPVAPEPPSLMATPKQVDAYYTAYSRYLVERDAHEHRVFAGRQELKKLVAASTGEVLDSIRDRFDAAAAEFVEAHRALSGVASLQDAAADATGDLVKLWHQRDRASAELNKITNAVNGWLKANRNGEGLKSMQLVALVAAPTHGCRDLYARIRDDKSPHARWAALTDAGWSLELAASMSDYRARYDVIDDRLEDATADDPSVRVESIGVVQGRGSRLAR</sequence>
<accession>A0A1I4ZDF2</accession>
<dbReference type="AlphaFoldDB" id="A0A1I4ZDF2"/>
<dbReference type="Proteomes" id="UP000199614">
    <property type="component" value="Unassembled WGS sequence"/>
</dbReference>
<gene>
    <name evidence="1" type="ORF">SAMN05216207_10156</name>
</gene>
<dbReference type="RefSeq" id="WP_143105402.1">
    <property type="nucleotide sequence ID" value="NZ_FOUY01000015.1"/>
</dbReference>
<dbReference type="STRING" id="260086.SAMN05216207_10156"/>
<evidence type="ECO:0000313" key="2">
    <source>
        <dbReference type="Proteomes" id="UP000199614"/>
    </source>
</evidence>